<keyword evidence="5 14" id="KW-0347">Helicase</keyword>
<proteinExistence type="inferred from homology"/>
<evidence type="ECO:0000256" key="10">
    <source>
        <dbReference type="SAM" id="MobiDB-lite"/>
    </source>
</evidence>
<dbReference type="SMART" id="SM00490">
    <property type="entry name" value="HELICc"/>
    <property type="match status" value="1"/>
</dbReference>
<evidence type="ECO:0000256" key="4">
    <source>
        <dbReference type="ARBA" id="ARBA00022801"/>
    </source>
</evidence>
<feature type="compositionally biased region" description="Basic residues" evidence="10">
    <location>
        <begin position="274"/>
        <end position="286"/>
    </location>
</feature>
<keyword evidence="4" id="KW-0378">Hydrolase</keyword>
<dbReference type="Gene3D" id="3.40.50.300">
    <property type="entry name" value="P-loop containing nucleotide triphosphate hydrolases"/>
    <property type="match status" value="2"/>
</dbReference>
<evidence type="ECO:0000256" key="7">
    <source>
        <dbReference type="ARBA" id="ARBA00022884"/>
    </source>
</evidence>
<dbReference type="InterPro" id="IPR012541">
    <property type="entry name" value="DBP10_C"/>
</dbReference>
<keyword evidence="6" id="KW-0067">ATP-binding</keyword>
<organism evidence="14 15">
    <name type="scientific">Anaeramoeba flamelloides</name>
    <dbReference type="NCBI Taxonomy" id="1746091"/>
    <lineage>
        <taxon>Eukaryota</taxon>
        <taxon>Metamonada</taxon>
        <taxon>Anaeramoebidae</taxon>
        <taxon>Anaeramoeba</taxon>
    </lineage>
</organism>
<keyword evidence="3" id="KW-0547">Nucleotide-binding</keyword>
<feature type="compositionally biased region" description="Acidic residues" evidence="10">
    <location>
        <begin position="492"/>
        <end position="501"/>
    </location>
</feature>
<dbReference type="EC" id="3.6.4.13" evidence="2"/>
<feature type="compositionally biased region" description="Basic residues" evidence="10">
    <location>
        <begin position="519"/>
        <end position="529"/>
    </location>
</feature>
<feature type="domain" description="DEAD-box RNA helicase Q" evidence="13">
    <location>
        <begin position="15"/>
        <end position="43"/>
    </location>
</feature>
<keyword evidence="15" id="KW-1185">Reference proteome</keyword>
<feature type="region of interest" description="Disordered" evidence="10">
    <location>
        <begin position="258"/>
        <end position="292"/>
    </location>
</feature>
<feature type="compositionally biased region" description="Low complexity" evidence="10">
    <location>
        <begin position="502"/>
        <end position="518"/>
    </location>
</feature>
<keyword evidence="7" id="KW-0694">RNA-binding</keyword>
<feature type="domain" description="Helicase ATP-binding" evidence="11">
    <location>
        <begin position="46"/>
        <end position="218"/>
    </location>
</feature>
<evidence type="ECO:0000256" key="8">
    <source>
        <dbReference type="ARBA" id="ARBA00047984"/>
    </source>
</evidence>
<evidence type="ECO:0000313" key="15">
    <source>
        <dbReference type="Proteomes" id="UP001150062"/>
    </source>
</evidence>
<dbReference type="InterPro" id="IPR014014">
    <property type="entry name" value="RNA_helicase_DEAD_Q_motif"/>
</dbReference>
<gene>
    <name evidence="14" type="ORF">M0813_28115</name>
</gene>
<comment type="catalytic activity">
    <reaction evidence="8">
        <text>ATP + H2O = ADP + phosphate + H(+)</text>
        <dbReference type="Rhea" id="RHEA:13065"/>
        <dbReference type="ChEBI" id="CHEBI:15377"/>
        <dbReference type="ChEBI" id="CHEBI:15378"/>
        <dbReference type="ChEBI" id="CHEBI:30616"/>
        <dbReference type="ChEBI" id="CHEBI:43474"/>
        <dbReference type="ChEBI" id="CHEBI:456216"/>
        <dbReference type="EC" id="3.6.4.13"/>
    </reaction>
</comment>
<evidence type="ECO:0000259" key="12">
    <source>
        <dbReference type="PROSITE" id="PS51194"/>
    </source>
</evidence>
<dbReference type="InterPro" id="IPR027417">
    <property type="entry name" value="P-loop_NTPase"/>
</dbReference>
<name>A0ABQ8XWL4_9EUKA</name>
<dbReference type="PROSITE" id="PS51195">
    <property type="entry name" value="Q_MOTIF"/>
    <property type="match status" value="1"/>
</dbReference>
<feature type="domain" description="Helicase C-terminal" evidence="12">
    <location>
        <begin position="264"/>
        <end position="433"/>
    </location>
</feature>
<dbReference type="InterPro" id="IPR050079">
    <property type="entry name" value="DEAD_box_RNA_helicase"/>
</dbReference>
<accession>A0ABQ8XWL4</accession>
<dbReference type="PROSITE" id="PS51192">
    <property type="entry name" value="HELICASE_ATP_BIND_1"/>
    <property type="match status" value="1"/>
</dbReference>
<evidence type="ECO:0000313" key="14">
    <source>
        <dbReference type="EMBL" id="KAJ6236193.1"/>
    </source>
</evidence>
<evidence type="ECO:0000256" key="1">
    <source>
        <dbReference type="ARBA" id="ARBA00010379"/>
    </source>
</evidence>
<reference evidence="14" key="1">
    <citation type="submission" date="2022-08" db="EMBL/GenBank/DDBJ databases">
        <title>Novel sulfate-reducing endosymbionts in the free-living metamonad Anaeramoeba.</title>
        <authorList>
            <person name="Jerlstrom-Hultqvist J."/>
            <person name="Cepicka I."/>
            <person name="Gallot-Lavallee L."/>
            <person name="Salas-Leiva D."/>
            <person name="Curtis B.A."/>
            <person name="Zahonova K."/>
            <person name="Pipaliya S."/>
            <person name="Dacks J."/>
            <person name="Roger A.J."/>
        </authorList>
    </citation>
    <scope>NUCLEOTIDE SEQUENCE</scope>
    <source>
        <strain evidence="14">Schooner1</strain>
    </source>
</reference>
<comment type="similarity">
    <text evidence="1">Belongs to the DEAD box helicase family. DDX54/DBP10 subfamily.</text>
</comment>
<dbReference type="SMART" id="SM00487">
    <property type="entry name" value="DEXDc"/>
    <property type="match status" value="1"/>
</dbReference>
<protein>
    <recommendedName>
        <fullName evidence="2">RNA helicase</fullName>
        <ecNumber evidence="2">3.6.4.13</ecNumber>
    </recommendedName>
</protein>
<evidence type="ECO:0000256" key="9">
    <source>
        <dbReference type="PROSITE-ProRule" id="PRU00552"/>
    </source>
</evidence>
<dbReference type="PANTHER" id="PTHR47959">
    <property type="entry name" value="ATP-DEPENDENT RNA HELICASE RHLE-RELATED"/>
    <property type="match status" value="1"/>
</dbReference>
<dbReference type="SMART" id="SM01123">
    <property type="entry name" value="DBP10CT"/>
    <property type="match status" value="1"/>
</dbReference>
<feature type="region of interest" description="Disordered" evidence="10">
    <location>
        <begin position="490"/>
        <end position="530"/>
    </location>
</feature>
<dbReference type="EMBL" id="JAOAOG010000246">
    <property type="protein sequence ID" value="KAJ6236193.1"/>
    <property type="molecule type" value="Genomic_DNA"/>
</dbReference>
<dbReference type="Pfam" id="PF00270">
    <property type="entry name" value="DEAD"/>
    <property type="match status" value="1"/>
</dbReference>
<evidence type="ECO:0000259" key="11">
    <source>
        <dbReference type="PROSITE" id="PS51192"/>
    </source>
</evidence>
<evidence type="ECO:0000256" key="5">
    <source>
        <dbReference type="ARBA" id="ARBA00022806"/>
    </source>
</evidence>
<dbReference type="GO" id="GO:0004386">
    <property type="term" value="F:helicase activity"/>
    <property type="evidence" value="ECO:0007669"/>
    <property type="project" value="UniProtKB-KW"/>
</dbReference>
<dbReference type="Proteomes" id="UP001150062">
    <property type="component" value="Unassembled WGS sequence"/>
</dbReference>
<feature type="compositionally biased region" description="Basic residues" evidence="10">
    <location>
        <begin position="841"/>
        <end position="859"/>
    </location>
</feature>
<evidence type="ECO:0000256" key="2">
    <source>
        <dbReference type="ARBA" id="ARBA00012552"/>
    </source>
</evidence>
<evidence type="ECO:0000259" key="13">
    <source>
        <dbReference type="PROSITE" id="PS51195"/>
    </source>
</evidence>
<evidence type="ECO:0000256" key="3">
    <source>
        <dbReference type="ARBA" id="ARBA00022741"/>
    </source>
</evidence>
<dbReference type="CDD" id="cd18787">
    <property type="entry name" value="SF2_C_DEAD"/>
    <property type="match status" value="1"/>
</dbReference>
<dbReference type="PROSITE" id="PS51194">
    <property type="entry name" value="HELICASE_CTER"/>
    <property type="match status" value="1"/>
</dbReference>
<dbReference type="InterPro" id="IPR001650">
    <property type="entry name" value="Helicase_C-like"/>
</dbReference>
<feature type="short sequence motif" description="Q motif" evidence="9">
    <location>
        <begin position="15"/>
        <end position="43"/>
    </location>
</feature>
<evidence type="ECO:0000256" key="6">
    <source>
        <dbReference type="ARBA" id="ARBA00022840"/>
    </source>
</evidence>
<dbReference type="InterPro" id="IPR014001">
    <property type="entry name" value="Helicase_ATP-bd"/>
</dbReference>
<dbReference type="PANTHER" id="PTHR47959:SF8">
    <property type="entry name" value="RNA HELICASE"/>
    <property type="match status" value="1"/>
</dbReference>
<sequence>MDPRSINKKKKKHSGGFQSLNLNKNVLKGIYKMRYNVPTPIQRKVLPVLLEGKDVFAMAKTGSGKTGSFLIPLINKLGSHSQKVGVRGIVISPTRDLTLQTARFCRVFSSFTDLRVCVLVGGQSMEEEFHALSSNPDILIATPGRLLHHINETGLTFRSCQYLVLDEADQLLEKGFQQQLMDILRVVSTTRQTVCVSATLPKLLVEFIKIGLNEPQIIRLDIEHTLPENLKLHFLTIRTESKVSALVALLDRLESKGKNNTSQNLQNRMEEKKKKEKANKYKRYNKNNKNNNNDDMTQTLIFFSTRYHVEFVNTYLEKLGYNCTMIFGEMDQNARRMQLEEFRLKKKSILLTTDLASRGLDVPNLDHVINFDFPATAKLFVHRVGRTARSGSYGQAWSLISIDEYPYVYDLFLFLNKNFPKCYTIPQEILDSGFERIYNLKSRDTDLEKQFKSMQNGFKMYIKTRPNARNPSIKKSKLLIEKNGISVHPLWGDDEDDDDDNANGNGNGNDNNEQNSKNQKNKPKKKKPINKYIENEKLFQSLRAFRPSQTIFEITGTDTLTNKTKMNLQQKGKKNLKKIFQLQNRNAAKVMKRKRKLHESLIKSKKINKEREDKKLYAKIELQFQNRNKKERKEKKLLEKLKKGKSSIEKTEKLKSIKNKKNIDQVNQFGKHVDNDFFLSYTPQNANKERGLQINSNFSSSNSFNNKDDSIYNSILEILPDERESLKKRSSIKRWDSRRKKYVVEHSGSVKGLNKRLLKNESGAQVNLNKLNTKKKRRSKYEDWKEKTHKRIQEDGEIEEIWDSRDAQEIENLKKKRFGNKIRKKSSFRGKNELQNSQQLLKKRRMQDKFKNRNFKKKNNGNNNHSNRKKK</sequence>
<dbReference type="SUPFAM" id="SSF52540">
    <property type="entry name" value="P-loop containing nucleoside triphosphate hydrolases"/>
    <property type="match status" value="1"/>
</dbReference>
<dbReference type="InterPro" id="IPR011545">
    <property type="entry name" value="DEAD/DEAH_box_helicase_dom"/>
</dbReference>
<comment type="caution">
    <text evidence="14">The sequence shown here is derived from an EMBL/GenBank/DDBJ whole genome shotgun (WGS) entry which is preliminary data.</text>
</comment>
<dbReference type="Pfam" id="PF00271">
    <property type="entry name" value="Helicase_C"/>
    <property type="match status" value="1"/>
</dbReference>
<feature type="region of interest" description="Disordered" evidence="10">
    <location>
        <begin position="823"/>
        <end position="871"/>
    </location>
</feature>